<dbReference type="Pfam" id="PF18902">
    <property type="entry name" value="DUF5658"/>
    <property type="match status" value="1"/>
</dbReference>
<dbReference type="AlphaFoldDB" id="A0AA96LLP1"/>
<dbReference type="EMBL" id="CP130319">
    <property type="protein sequence ID" value="WNR44207.1"/>
    <property type="molecule type" value="Genomic_DNA"/>
</dbReference>
<reference evidence="3" key="1">
    <citation type="submission" date="2022-02" db="EMBL/GenBank/DDBJ databases">
        <title>Paenibacillus sp. MBLB1832 Whole Genome Shotgun Sequencing.</title>
        <authorList>
            <person name="Hwang C.Y."/>
            <person name="Cho E.-S."/>
            <person name="Seo M.-J."/>
        </authorList>
    </citation>
    <scope>NUCLEOTIDE SEQUENCE</scope>
    <source>
        <strain evidence="3">MBLB1832</strain>
    </source>
</reference>
<sequence>MPVFRLLFRSKTLILLFILCLLDAVCTDIGLRLHYIQEANPIIRRFYEWHLITYYIVKLIFPVVLMMMHPYIRQKTWVKPCLTLTVIVYATINAYHVVWLTYGLTLAGSP</sequence>
<feature type="transmembrane region" description="Helical" evidence="1">
    <location>
        <begin position="81"/>
        <end position="102"/>
    </location>
</feature>
<evidence type="ECO:0000313" key="3">
    <source>
        <dbReference type="EMBL" id="WNR44207.1"/>
    </source>
</evidence>
<accession>A0AA96LLP1</accession>
<dbReference type="KEGG" id="proo:MJB10_24500"/>
<keyword evidence="1" id="KW-0472">Membrane</keyword>
<proteinExistence type="predicted"/>
<feature type="domain" description="DUF5658" evidence="2">
    <location>
        <begin position="14"/>
        <end position="101"/>
    </location>
</feature>
<dbReference type="InterPro" id="IPR043717">
    <property type="entry name" value="DUF5658"/>
</dbReference>
<evidence type="ECO:0000259" key="2">
    <source>
        <dbReference type="Pfam" id="PF18902"/>
    </source>
</evidence>
<feature type="transmembrane region" description="Helical" evidence="1">
    <location>
        <begin position="51"/>
        <end position="69"/>
    </location>
</feature>
<organism evidence="3 4">
    <name type="scientific">Paenibacillus roseopurpureus</name>
    <dbReference type="NCBI Taxonomy" id="2918901"/>
    <lineage>
        <taxon>Bacteria</taxon>
        <taxon>Bacillati</taxon>
        <taxon>Bacillota</taxon>
        <taxon>Bacilli</taxon>
        <taxon>Bacillales</taxon>
        <taxon>Paenibacillaceae</taxon>
        <taxon>Paenibacillus</taxon>
    </lineage>
</organism>
<evidence type="ECO:0000313" key="4">
    <source>
        <dbReference type="Proteomes" id="UP001304650"/>
    </source>
</evidence>
<keyword evidence="1" id="KW-0812">Transmembrane</keyword>
<protein>
    <submittedName>
        <fullName evidence="3">DUF5658 family protein</fullName>
    </submittedName>
</protein>
<gene>
    <name evidence="3" type="ORF">MJB10_24500</name>
</gene>
<keyword evidence="1" id="KW-1133">Transmembrane helix</keyword>
<evidence type="ECO:0000256" key="1">
    <source>
        <dbReference type="SAM" id="Phobius"/>
    </source>
</evidence>
<name>A0AA96LLP1_9BACL</name>
<dbReference type="RefSeq" id="WP_314799654.1">
    <property type="nucleotide sequence ID" value="NZ_CP130319.1"/>
</dbReference>
<dbReference type="Proteomes" id="UP001304650">
    <property type="component" value="Chromosome"/>
</dbReference>
<keyword evidence="4" id="KW-1185">Reference proteome</keyword>